<dbReference type="AlphaFoldDB" id="A0A2M6USB0"/>
<organism evidence="17 18">
    <name type="scientific">Bartonella tribocorum</name>
    <dbReference type="NCBI Taxonomy" id="85701"/>
    <lineage>
        <taxon>Bacteria</taxon>
        <taxon>Pseudomonadati</taxon>
        <taxon>Pseudomonadota</taxon>
        <taxon>Alphaproteobacteria</taxon>
        <taxon>Hyphomicrobiales</taxon>
        <taxon>Bartonellaceae</taxon>
        <taxon>Bartonella</taxon>
    </lineage>
</organism>
<comment type="cofactor">
    <cofactor evidence="1">
        <name>K(+)</name>
        <dbReference type="ChEBI" id="CHEBI:29103"/>
    </cofactor>
</comment>
<evidence type="ECO:0000256" key="6">
    <source>
        <dbReference type="ARBA" id="ARBA00022723"/>
    </source>
</evidence>
<dbReference type="SUPFAM" id="SSF51621">
    <property type="entry name" value="Phosphoenolpyruvate/pyruvate domain"/>
    <property type="match status" value="1"/>
</dbReference>
<dbReference type="GO" id="GO:0030955">
    <property type="term" value="F:potassium ion binding"/>
    <property type="evidence" value="ECO:0007669"/>
    <property type="project" value="UniProtKB-UniRule"/>
</dbReference>
<reference evidence="17 18" key="1">
    <citation type="submission" date="2017-06" db="EMBL/GenBank/DDBJ databases">
        <title>Draft genome of Bartonella tribocorum strain L103, isolated from a rodent in Laos.</title>
        <authorList>
            <person name="Hadjadj L."/>
            <person name="Jiyipong T."/>
            <person name="Morand S."/>
            <person name="Diene S.M."/>
            <person name="Rolain J.-M."/>
        </authorList>
    </citation>
    <scope>NUCLEOTIDE SEQUENCE [LARGE SCALE GENOMIC DNA]</scope>
    <source>
        <strain evidence="17 18">L103</strain>
    </source>
</reference>
<evidence type="ECO:0000313" key="18">
    <source>
        <dbReference type="Proteomes" id="UP000229839"/>
    </source>
</evidence>
<feature type="domain" description="Pyruvate kinase barrel" evidence="15">
    <location>
        <begin position="5"/>
        <end position="322"/>
    </location>
</feature>
<comment type="caution">
    <text evidence="17">The sequence shown here is derived from an EMBL/GenBank/DDBJ whole genome shotgun (WGS) entry which is preliminary data.</text>
</comment>
<keyword evidence="8 14" id="KW-0418">Kinase</keyword>
<evidence type="ECO:0000256" key="13">
    <source>
        <dbReference type="NCBIfam" id="TIGR01064"/>
    </source>
</evidence>
<evidence type="ECO:0000256" key="12">
    <source>
        <dbReference type="ARBA" id="ARBA00023317"/>
    </source>
</evidence>
<dbReference type="EMBL" id="NJGE01000008">
    <property type="protein sequence ID" value="PIT69061.1"/>
    <property type="molecule type" value="Genomic_DNA"/>
</dbReference>
<dbReference type="GO" id="GO:0000287">
    <property type="term" value="F:magnesium ion binding"/>
    <property type="evidence" value="ECO:0007669"/>
    <property type="project" value="UniProtKB-UniRule"/>
</dbReference>
<dbReference type="NCBIfam" id="TIGR01064">
    <property type="entry name" value="pyruv_kin"/>
    <property type="match status" value="1"/>
</dbReference>
<dbReference type="GO" id="GO:0016301">
    <property type="term" value="F:kinase activity"/>
    <property type="evidence" value="ECO:0007669"/>
    <property type="project" value="UniProtKB-KW"/>
</dbReference>
<dbReference type="InterPro" id="IPR011037">
    <property type="entry name" value="Pyrv_Knase-like_insert_dom_sf"/>
</dbReference>
<dbReference type="FunFam" id="2.40.33.10:FF:000001">
    <property type="entry name" value="Pyruvate kinase"/>
    <property type="match status" value="1"/>
</dbReference>
<evidence type="ECO:0000256" key="5">
    <source>
        <dbReference type="ARBA" id="ARBA00022679"/>
    </source>
</evidence>
<dbReference type="SUPFAM" id="SSF52935">
    <property type="entry name" value="PK C-terminal domain-like"/>
    <property type="match status" value="1"/>
</dbReference>
<keyword evidence="7" id="KW-0547">Nucleotide-binding</keyword>
<dbReference type="InterPro" id="IPR015793">
    <property type="entry name" value="Pyrv_Knase_brl"/>
</dbReference>
<dbReference type="PANTHER" id="PTHR11817">
    <property type="entry name" value="PYRUVATE KINASE"/>
    <property type="match status" value="1"/>
</dbReference>
<dbReference type="Pfam" id="PF02887">
    <property type="entry name" value="PK_C"/>
    <property type="match status" value="1"/>
</dbReference>
<dbReference type="Gene3D" id="3.20.20.60">
    <property type="entry name" value="Phosphoenolpyruvate-binding domains"/>
    <property type="match status" value="1"/>
</dbReference>
<dbReference type="EC" id="2.7.1.40" evidence="4 13"/>
<evidence type="ECO:0000256" key="2">
    <source>
        <dbReference type="ARBA" id="ARBA00004997"/>
    </source>
</evidence>
<evidence type="ECO:0000256" key="4">
    <source>
        <dbReference type="ARBA" id="ARBA00012142"/>
    </source>
</evidence>
<dbReference type="InterPro" id="IPR040442">
    <property type="entry name" value="Pyrv_kinase-like_dom_sf"/>
</dbReference>
<dbReference type="Pfam" id="PF00224">
    <property type="entry name" value="PK"/>
    <property type="match status" value="1"/>
</dbReference>
<name>A0A2M6USB0_9HYPH</name>
<dbReference type="InterPro" id="IPR015806">
    <property type="entry name" value="Pyrv_Knase_insert_dom_sf"/>
</dbReference>
<dbReference type="InterPro" id="IPR018209">
    <property type="entry name" value="Pyrv_Knase_AS"/>
</dbReference>
<dbReference type="OrthoDB" id="9812123at2"/>
<dbReference type="PRINTS" id="PR01050">
    <property type="entry name" value="PYRUVTKNASE"/>
</dbReference>
<comment type="similarity">
    <text evidence="3 14">Belongs to the pyruvate kinase family.</text>
</comment>
<evidence type="ECO:0000256" key="14">
    <source>
        <dbReference type="RuleBase" id="RU000504"/>
    </source>
</evidence>
<dbReference type="GO" id="GO:0004743">
    <property type="term" value="F:pyruvate kinase activity"/>
    <property type="evidence" value="ECO:0007669"/>
    <property type="project" value="UniProtKB-UniRule"/>
</dbReference>
<dbReference type="Gene3D" id="2.40.33.10">
    <property type="entry name" value="PK beta-barrel domain-like"/>
    <property type="match status" value="1"/>
</dbReference>
<dbReference type="UniPathway" id="UPA00109">
    <property type="reaction ID" value="UER00188"/>
</dbReference>
<comment type="catalytic activity">
    <reaction evidence="14">
        <text>pyruvate + ATP = phosphoenolpyruvate + ADP + H(+)</text>
        <dbReference type="Rhea" id="RHEA:18157"/>
        <dbReference type="ChEBI" id="CHEBI:15361"/>
        <dbReference type="ChEBI" id="CHEBI:15378"/>
        <dbReference type="ChEBI" id="CHEBI:30616"/>
        <dbReference type="ChEBI" id="CHEBI:58702"/>
        <dbReference type="ChEBI" id="CHEBI:456216"/>
        <dbReference type="EC" id="2.7.1.40"/>
    </reaction>
</comment>
<accession>A0A2M6USB0</accession>
<keyword evidence="12 17" id="KW-0670">Pyruvate</keyword>
<evidence type="ECO:0000313" key="17">
    <source>
        <dbReference type="EMBL" id="PIT69061.1"/>
    </source>
</evidence>
<keyword evidence="9" id="KW-0067">ATP-binding</keyword>
<feature type="domain" description="Pyruvate kinase C-terminal" evidence="16">
    <location>
        <begin position="355"/>
        <end position="467"/>
    </location>
</feature>
<proteinExistence type="inferred from homology"/>
<dbReference type="InterPro" id="IPR001697">
    <property type="entry name" value="Pyr_Knase"/>
</dbReference>
<dbReference type="RefSeq" id="WP_100128876.1">
    <property type="nucleotide sequence ID" value="NZ_CADDYI010000004.1"/>
</dbReference>
<protein>
    <recommendedName>
        <fullName evidence="4 13">Pyruvate kinase</fullName>
        <ecNumber evidence="4 13">2.7.1.40</ecNumber>
    </recommendedName>
</protein>
<sequence>MKRARKVKIIATLGPSSFSRLMIEKLFRAGADVFRLNMSHTDRDALGDLVKSIREVEKIVQRPIGVLVDLQGPKLRVGRFAKGQEDLQVGQSFTLDNRDVAGDAQRVFFPHEEVFSALKPGDRLLVDDGRVELRAEVCDDHFVQCRVVAGTRISDRKGVSFPDTILPFDSMTEKDKADLQALLQLPVDWVALSFIQRPEDIIAVRRLTKSKVALMAKIEKPQALEHIEKIIEVSDGIMIARGDLGVEMPLERVPALQMELIKACRLAGKPVVVATQMLESMITSPVPTRAEVSDVATAVYAGTDAVMLSAESASGRYPEEAVLMMDKIARQIEQDHTYSAQVGAQHPAPESTGTDAISLAARQIAETLALAAIIAYTASGTTGVRASRERPNRPIIALSPIVETARRLALVWGLHCVVSEDAKNLEDMVDRAAAIAFQEGFCQAGDRFLVTAGVPLGTPGATNLLRIASVSQDGTKGI</sequence>
<dbReference type="InterPro" id="IPR036918">
    <property type="entry name" value="Pyrv_Knase_C_sf"/>
</dbReference>
<keyword evidence="5 14" id="KW-0808">Transferase</keyword>
<dbReference type="NCBIfam" id="NF004886">
    <property type="entry name" value="PRK06247.1"/>
    <property type="match status" value="1"/>
</dbReference>
<dbReference type="Gene3D" id="3.40.1380.20">
    <property type="entry name" value="Pyruvate kinase, C-terminal domain"/>
    <property type="match status" value="1"/>
</dbReference>
<keyword evidence="11 14" id="KW-0324">Glycolysis</keyword>
<evidence type="ECO:0000256" key="10">
    <source>
        <dbReference type="ARBA" id="ARBA00022842"/>
    </source>
</evidence>
<gene>
    <name evidence="17" type="primary">pyk</name>
    <name evidence="17" type="ORF">CER18_04415</name>
</gene>
<evidence type="ECO:0000259" key="16">
    <source>
        <dbReference type="Pfam" id="PF02887"/>
    </source>
</evidence>
<evidence type="ECO:0000256" key="11">
    <source>
        <dbReference type="ARBA" id="ARBA00023152"/>
    </source>
</evidence>
<evidence type="ECO:0000256" key="3">
    <source>
        <dbReference type="ARBA" id="ARBA00008663"/>
    </source>
</evidence>
<dbReference type="InterPro" id="IPR015813">
    <property type="entry name" value="Pyrv/PenolPyrv_kinase-like_dom"/>
</dbReference>
<evidence type="ECO:0000256" key="8">
    <source>
        <dbReference type="ARBA" id="ARBA00022777"/>
    </source>
</evidence>
<keyword evidence="6" id="KW-0479">Metal-binding</keyword>
<dbReference type="GO" id="GO:0005524">
    <property type="term" value="F:ATP binding"/>
    <property type="evidence" value="ECO:0007669"/>
    <property type="project" value="UniProtKB-KW"/>
</dbReference>
<dbReference type="NCBIfam" id="NF004491">
    <property type="entry name" value="PRK05826.1"/>
    <property type="match status" value="1"/>
</dbReference>
<evidence type="ECO:0000259" key="15">
    <source>
        <dbReference type="Pfam" id="PF00224"/>
    </source>
</evidence>
<comment type="pathway">
    <text evidence="2 14">Carbohydrate degradation; glycolysis; pyruvate from D-glyceraldehyde 3-phosphate: step 5/5.</text>
</comment>
<dbReference type="InterPro" id="IPR015795">
    <property type="entry name" value="Pyrv_Knase_C"/>
</dbReference>
<dbReference type="PROSITE" id="PS00110">
    <property type="entry name" value="PYRUVATE_KINASE"/>
    <property type="match status" value="1"/>
</dbReference>
<evidence type="ECO:0000256" key="7">
    <source>
        <dbReference type="ARBA" id="ARBA00022741"/>
    </source>
</evidence>
<dbReference type="NCBIfam" id="NF004978">
    <property type="entry name" value="PRK06354.1"/>
    <property type="match status" value="1"/>
</dbReference>
<keyword evidence="10 14" id="KW-0460">Magnesium</keyword>
<dbReference type="SUPFAM" id="SSF50800">
    <property type="entry name" value="PK beta-barrel domain-like"/>
    <property type="match status" value="1"/>
</dbReference>
<evidence type="ECO:0000256" key="9">
    <source>
        <dbReference type="ARBA" id="ARBA00022840"/>
    </source>
</evidence>
<evidence type="ECO:0000256" key="1">
    <source>
        <dbReference type="ARBA" id="ARBA00001958"/>
    </source>
</evidence>
<dbReference type="STRING" id="85701.BM1374166_02113"/>
<dbReference type="Proteomes" id="UP000229839">
    <property type="component" value="Unassembled WGS sequence"/>
</dbReference>